<name>A0A170QZF0_9ASCO</name>
<dbReference type="GO" id="GO:0034475">
    <property type="term" value="P:U4 snRNA 3'-end processing"/>
    <property type="evidence" value="ECO:0007669"/>
    <property type="project" value="TreeGrafter"/>
</dbReference>
<reference evidence="12 13" key="1">
    <citation type="submission" date="2016-02" db="EMBL/GenBank/DDBJ databases">
        <title>Complete genome sequence and transcriptome regulation of the pentose utilising yeast Sugiyamaella lignohabitans.</title>
        <authorList>
            <person name="Bellasio M."/>
            <person name="Peymann A."/>
            <person name="Valli M."/>
            <person name="Sipitzky M."/>
            <person name="Graf A."/>
            <person name="Sauer M."/>
            <person name="Marx H."/>
            <person name="Mattanovich D."/>
        </authorList>
    </citation>
    <scope>NUCLEOTIDE SEQUENCE [LARGE SCALE GENOMIC DNA]</scope>
    <source>
        <strain evidence="12 13">CBS 10342</strain>
    </source>
</reference>
<feature type="domain" description="Exosome complex exonuclease Rrp40 N-terminal" evidence="11">
    <location>
        <begin position="20"/>
        <end position="61"/>
    </location>
</feature>
<keyword evidence="8" id="KW-0539">Nucleus</keyword>
<keyword evidence="13" id="KW-1185">Reference proteome</keyword>
<dbReference type="GO" id="GO:0071035">
    <property type="term" value="P:nuclear polyadenylation-dependent rRNA catabolic process"/>
    <property type="evidence" value="ECO:0007669"/>
    <property type="project" value="TreeGrafter"/>
</dbReference>
<dbReference type="GO" id="GO:0005730">
    <property type="term" value="C:nucleolus"/>
    <property type="evidence" value="ECO:0007669"/>
    <property type="project" value="UniProtKB-SubCell"/>
</dbReference>
<dbReference type="KEGG" id="slb:AWJ20_3659"/>
<evidence type="ECO:0000259" key="10">
    <source>
        <dbReference type="Pfam" id="PF15985"/>
    </source>
</evidence>
<evidence type="ECO:0000313" key="13">
    <source>
        <dbReference type="Proteomes" id="UP000189580"/>
    </source>
</evidence>
<dbReference type="FunFam" id="2.40.50.140:FF:000127">
    <property type="entry name" value="Exosome complex component RRP40"/>
    <property type="match status" value="1"/>
</dbReference>
<dbReference type="Proteomes" id="UP000189580">
    <property type="component" value="Chromosome b"/>
</dbReference>
<dbReference type="GO" id="GO:0071038">
    <property type="term" value="P:TRAMP-dependent tRNA surveillance pathway"/>
    <property type="evidence" value="ECO:0007669"/>
    <property type="project" value="TreeGrafter"/>
</dbReference>
<proteinExistence type="inferred from homology"/>
<dbReference type="CDD" id="cd05790">
    <property type="entry name" value="S1_Rrp40"/>
    <property type="match status" value="1"/>
</dbReference>
<dbReference type="SUPFAM" id="SSF54791">
    <property type="entry name" value="Eukaryotic type KH-domain (KH-domain type I)"/>
    <property type="match status" value="1"/>
</dbReference>
<protein>
    <recommendedName>
        <fullName evidence="9">Ribosomal RNA-processing protein 40</fullName>
    </recommendedName>
</protein>
<comment type="subcellular location">
    <subcellularLocation>
        <location evidence="1">Cytoplasm</location>
    </subcellularLocation>
    <subcellularLocation>
        <location evidence="2">Nucleus</location>
        <location evidence="2">Nucleolus</location>
    </subcellularLocation>
</comment>
<keyword evidence="4" id="KW-0963">Cytoplasm</keyword>
<dbReference type="FunFam" id="3.30.1370.10:FF:000038">
    <property type="entry name" value="exosome complex component RRP40"/>
    <property type="match status" value="1"/>
</dbReference>
<dbReference type="InterPro" id="IPR049469">
    <property type="entry name" value="RRP40_KH-I"/>
</dbReference>
<evidence type="ECO:0000256" key="9">
    <source>
        <dbReference type="ARBA" id="ARBA00030615"/>
    </source>
</evidence>
<sequence>MTESTVILPGDTLIDLGDATTLGPGLFQAPLSKPVPVKAGYLMRKEKGHTGSVYIESNSRRYVPSVKDHVIGVVVGRQTEGFRVLLQDASPSVRLGQFAFENANKKNRPNLPVGALVYGRITMADKDIEAEMECYDSNTGKAAGFGELKGGYVVQVSLAYARKLLFEGSPLLSAIGDIVPFEIAIGMNGKIWIDAPDNTTIFKIAQCIEKSETLSEHESVDLVSKLLSGKKTK</sequence>
<dbReference type="Gene3D" id="2.40.50.100">
    <property type="match status" value="1"/>
</dbReference>
<dbReference type="RefSeq" id="XP_018738486.1">
    <property type="nucleotide sequence ID" value="XM_018880691.1"/>
</dbReference>
<evidence type="ECO:0000256" key="4">
    <source>
        <dbReference type="ARBA" id="ARBA00022490"/>
    </source>
</evidence>
<dbReference type="Pfam" id="PF15985">
    <property type="entry name" value="KH_6"/>
    <property type="match status" value="1"/>
</dbReference>
<comment type="similarity">
    <text evidence="3">Belongs to the RRP40 family.</text>
</comment>
<dbReference type="AlphaFoldDB" id="A0A170QZF0"/>
<keyword evidence="5" id="KW-0698">rRNA processing</keyword>
<dbReference type="GO" id="GO:0000467">
    <property type="term" value="P:exonucleolytic trimming to generate mature 3'-end of 5.8S rRNA from tricistronic rRNA transcript (SSU-rRNA, 5.8S rRNA, LSU-rRNA)"/>
    <property type="evidence" value="ECO:0007669"/>
    <property type="project" value="TreeGrafter"/>
</dbReference>
<accession>A0A170QZF0</accession>
<dbReference type="GO" id="GO:0003723">
    <property type="term" value="F:RNA binding"/>
    <property type="evidence" value="ECO:0007669"/>
    <property type="project" value="UniProtKB-KW"/>
</dbReference>
<dbReference type="Pfam" id="PF21262">
    <property type="entry name" value="RRP40_S1"/>
    <property type="match status" value="1"/>
</dbReference>
<dbReference type="SUPFAM" id="SSF50249">
    <property type="entry name" value="Nucleic acid-binding proteins"/>
    <property type="match status" value="1"/>
</dbReference>
<dbReference type="InterPro" id="IPR041054">
    <property type="entry name" value="Rrp40_N_euk"/>
</dbReference>
<dbReference type="InterPro" id="IPR012340">
    <property type="entry name" value="NA-bd_OB-fold"/>
</dbReference>
<gene>
    <name evidence="12" type="primary">RRP40</name>
    <name evidence="12" type="ORF">AWJ20_3659</name>
</gene>
<dbReference type="GO" id="GO:0071051">
    <property type="term" value="P:poly(A)-dependent snoRNA 3'-end processing"/>
    <property type="evidence" value="ECO:0007669"/>
    <property type="project" value="TreeGrafter"/>
</dbReference>
<evidence type="ECO:0000259" key="11">
    <source>
        <dbReference type="Pfam" id="PF18311"/>
    </source>
</evidence>
<dbReference type="PANTHER" id="PTHR21321:SF1">
    <property type="entry name" value="EXOSOME COMPLEX COMPONENT RRP40"/>
    <property type="match status" value="1"/>
</dbReference>
<evidence type="ECO:0000256" key="6">
    <source>
        <dbReference type="ARBA" id="ARBA00022835"/>
    </source>
</evidence>
<dbReference type="Gene3D" id="3.30.1370.10">
    <property type="entry name" value="K Homology domain, type 1"/>
    <property type="match status" value="1"/>
</dbReference>
<dbReference type="InterPro" id="IPR004088">
    <property type="entry name" value="KH_dom_type_1"/>
</dbReference>
<dbReference type="Pfam" id="PF18311">
    <property type="entry name" value="Rrp40_N"/>
    <property type="match status" value="1"/>
</dbReference>
<dbReference type="GeneID" id="30035705"/>
<dbReference type="GO" id="GO:0000176">
    <property type="term" value="C:nuclear exosome (RNase complex)"/>
    <property type="evidence" value="ECO:0007669"/>
    <property type="project" value="TreeGrafter"/>
</dbReference>
<dbReference type="InterPro" id="IPR036612">
    <property type="entry name" value="KH_dom_type_1_sf"/>
</dbReference>
<evidence type="ECO:0000313" key="12">
    <source>
        <dbReference type="EMBL" id="ANB16009.1"/>
    </source>
</evidence>
<keyword evidence="7" id="KW-0694">RNA-binding</keyword>
<dbReference type="CDD" id="cd22526">
    <property type="entry name" value="KH-I_Rrp40"/>
    <property type="match status" value="1"/>
</dbReference>
<dbReference type="Gene3D" id="2.40.50.140">
    <property type="entry name" value="Nucleic acid-binding proteins"/>
    <property type="match status" value="1"/>
</dbReference>
<dbReference type="GO" id="GO:0000177">
    <property type="term" value="C:cytoplasmic exosome (RNase complex)"/>
    <property type="evidence" value="ECO:0007669"/>
    <property type="project" value="TreeGrafter"/>
</dbReference>
<dbReference type="OrthoDB" id="340500at2759"/>
<feature type="domain" description="K Homology" evidence="10">
    <location>
        <begin position="151"/>
        <end position="197"/>
    </location>
</feature>
<organism evidence="12 13">
    <name type="scientific">Sugiyamaella lignohabitans</name>
    <dbReference type="NCBI Taxonomy" id="796027"/>
    <lineage>
        <taxon>Eukaryota</taxon>
        <taxon>Fungi</taxon>
        <taxon>Dikarya</taxon>
        <taxon>Ascomycota</taxon>
        <taxon>Saccharomycotina</taxon>
        <taxon>Dipodascomycetes</taxon>
        <taxon>Dipodascales</taxon>
        <taxon>Trichomonascaceae</taxon>
        <taxon>Sugiyamaella</taxon>
    </lineage>
</organism>
<evidence type="ECO:0000256" key="2">
    <source>
        <dbReference type="ARBA" id="ARBA00004604"/>
    </source>
</evidence>
<evidence type="ECO:0000256" key="8">
    <source>
        <dbReference type="ARBA" id="ARBA00023242"/>
    </source>
</evidence>
<dbReference type="InterPro" id="IPR026699">
    <property type="entry name" value="Exosome_RNA_bind1/RRP40/RRP4"/>
</dbReference>
<evidence type="ECO:0000256" key="7">
    <source>
        <dbReference type="ARBA" id="ARBA00022884"/>
    </source>
</evidence>
<evidence type="ECO:0000256" key="1">
    <source>
        <dbReference type="ARBA" id="ARBA00004496"/>
    </source>
</evidence>
<dbReference type="EMBL" id="CP014503">
    <property type="protein sequence ID" value="ANB16009.1"/>
    <property type="molecule type" value="Genomic_DNA"/>
</dbReference>
<evidence type="ECO:0000256" key="3">
    <source>
        <dbReference type="ARBA" id="ARBA00007841"/>
    </source>
</evidence>
<dbReference type="PANTHER" id="PTHR21321">
    <property type="entry name" value="PNAS-3 RELATED"/>
    <property type="match status" value="1"/>
</dbReference>
<keyword evidence="6" id="KW-0271">Exosome</keyword>
<evidence type="ECO:0000256" key="5">
    <source>
        <dbReference type="ARBA" id="ARBA00022552"/>
    </source>
</evidence>
<dbReference type="InterPro" id="IPR037319">
    <property type="entry name" value="Rrp40_S1"/>
</dbReference>
<dbReference type="GO" id="GO:0071034">
    <property type="term" value="P:CUT catabolic process"/>
    <property type="evidence" value="ECO:0007669"/>
    <property type="project" value="TreeGrafter"/>
</dbReference>